<keyword evidence="2" id="KW-0804">Transcription</keyword>
<keyword evidence="1" id="KW-0805">Transcription regulation</keyword>
<dbReference type="PROSITE" id="PS51077">
    <property type="entry name" value="HTH_ICLR"/>
    <property type="match status" value="1"/>
</dbReference>
<feature type="region of interest" description="Disordered" evidence="3">
    <location>
        <begin position="1"/>
        <end position="31"/>
    </location>
</feature>
<dbReference type="InterPro" id="IPR005471">
    <property type="entry name" value="Tscrpt_reg_IclR_N"/>
</dbReference>
<name>A0A9X3I3A8_9ACTN</name>
<evidence type="ECO:0000256" key="3">
    <source>
        <dbReference type="SAM" id="MobiDB-lite"/>
    </source>
</evidence>
<proteinExistence type="predicted"/>
<comment type="caution">
    <text evidence="5">The sequence shown here is derived from an EMBL/GenBank/DDBJ whole genome shotgun (WGS) entry which is preliminary data.</text>
</comment>
<evidence type="ECO:0000313" key="6">
    <source>
        <dbReference type="Proteomes" id="UP001143347"/>
    </source>
</evidence>
<dbReference type="PANTHER" id="PTHR30136">
    <property type="entry name" value="HELIX-TURN-HELIX TRANSCRIPTIONAL REGULATOR, ICLR FAMILY"/>
    <property type="match status" value="1"/>
</dbReference>
<gene>
    <name evidence="5" type="ORF">OSB52_05000</name>
</gene>
<reference evidence="5" key="1">
    <citation type="submission" date="2022-10" db="EMBL/GenBank/DDBJ databases">
        <title>WGS of marine actinomycetes from Thailand.</title>
        <authorList>
            <person name="Thawai C."/>
        </authorList>
    </citation>
    <scope>NUCLEOTIDE SEQUENCE</scope>
    <source>
        <strain evidence="5">SW21</strain>
    </source>
</reference>
<dbReference type="SUPFAM" id="SSF46785">
    <property type="entry name" value="Winged helix' DNA-binding domain"/>
    <property type="match status" value="1"/>
</dbReference>
<dbReference type="RefSeq" id="WP_266060494.1">
    <property type="nucleotide sequence ID" value="NZ_JAPKFM010000003.1"/>
</dbReference>
<dbReference type="GO" id="GO:0045892">
    <property type="term" value="P:negative regulation of DNA-templated transcription"/>
    <property type="evidence" value="ECO:0007669"/>
    <property type="project" value="TreeGrafter"/>
</dbReference>
<dbReference type="InterPro" id="IPR029016">
    <property type="entry name" value="GAF-like_dom_sf"/>
</dbReference>
<dbReference type="Proteomes" id="UP001143347">
    <property type="component" value="Unassembled WGS sequence"/>
</dbReference>
<evidence type="ECO:0000259" key="4">
    <source>
        <dbReference type="PROSITE" id="PS51077"/>
    </source>
</evidence>
<feature type="domain" description="HTH iclR-type" evidence="4">
    <location>
        <begin position="29"/>
        <end position="92"/>
    </location>
</feature>
<keyword evidence="6" id="KW-1185">Reference proteome</keyword>
<sequence length="312" mass="33624">MTQTVGEAADARQQVTRASGPPQDRSSHSPPTNRVIRIIELLASPQQPPLSLAEIVRRTGLSRATAHAIVGELIEHGWVLRDSKTGAFTVGPAFAALARATGSADNVARWASTCAHELSDRFDLAAFVAQRIAPDLITVTDHVVPARSRDREESPWFRHGRQVRLRPPICREFIAYESAESQAAWIAQAPDSIRSRLRQVLQTVAERGYSIERMTDDHVAMIEALGTLDSVSDRLRARVGDLLTELSAIDYLPAELDGEVAAVTVGAPIIDSSGLVVASIVVCPNTTLPAADLRTLAEAVHAAASSISARLR</sequence>
<protein>
    <submittedName>
        <fullName evidence="5">Helix-turn-helix domain-containing protein</fullName>
    </submittedName>
</protein>
<dbReference type="AlphaFoldDB" id="A0A9X3I3A8"/>
<dbReference type="SMART" id="SM00346">
    <property type="entry name" value="HTH_ICLR"/>
    <property type="match status" value="1"/>
</dbReference>
<dbReference type="PANTHER" id="PTHR30136:SF24">
    <property type="entry name" value="HTH-TYPE TRANSCRIPTIONAL REPRESSOR ALLR"/>
    <property type="match status" value="1"/>
</dbReference>
<dbReference type="EMBL" id="JAPKFM010000003">
    <property type="protein sequence ID" value="MCX2963447.1"/>
    <property type="molecule type" value="Genomic_DNA"/>
</dbReference>
<evidence type="ECO:0000256" key="1">
    <source>
        <dbReference type="ARBA" id="ARBA00023015"/>
    </source>
</evidence>
<dbReference type="Gene3D" id="1.10.10.10">
    <property type="entry name" value="Winged helix-like DNA-binding domain superfamily/Winged helix DNA-binding domain"/>
    <property type="match status" value="1"/>
</dbReference>
<evidence type="ECO:0000313" key="5">
    <source>
        <dbReference type="EMBL" id="MCX2963447.1"/>
    </source>
</evidence>
<dbReference type="Gene3D" id="3.30.450.40">
    <property type="match status" value="1"/>
</dbReference>
<dbReference type="GO" id="GO:0003677">
    <property type="term" value="F:DNA binding"/>
    <property type="evidence" value="ECO:0007669"/>
    <property type="project" value="InterPro"/>
</dbReference>
<organism evidence="5 6">
    <name type="scientific">Gordonia aquimaris</name>
    <dbReference type="NCBI Taxonomy" id="2984863"/>
    <lineage>
        <taxon>Bacteria</taxon>
        <taxon>Bacillati</taxon>
        <taxon>Actinomycetota</taxon>
        <taxon>Actinomycetes</taxon>
        <taxon>Mycobacteriales</taxon>
        <taxon>Gordoniaceae</taxon>
        <taxon>Gordonia</taxon>
    </lineage>
</organism>
<dbReference type="GO" id="GO:0003700">
    <property type="term" value="F:DNA-binding transcription factor activity"/>
    <property type="evidence" value="ECO:0007669"/>
    <property type="project" value="TreeGrafter"/>
</dbReference>
<accession>A0A9X3I3A8</accession>
<dbReference type="InterPro" id="IPR036390">
    <property type="entry name" value="WH_DNA-bd_sf"/>
</dbReference>
<dbReference type="InterPro" id="IPR050707">
    <property type="entry name" value="HTH_MetabolicPath_Reg"/>
</dbReference>
<dbReference type="Pfam" id="PF09339">
    <property type="entry name" value="HTH_IclR"/>
    <property type="match status" value="1"/>
</dbReference>
<dbReference type="InterPro" id="IPR036388">
    <property type="entry name" value="WH-like_DNA-bd_sf"/>
</dbReference>
<evidence type="ECO:0000256" key="2">
    <source>
        <dbReference type="ARBA" id="ARBA00023163"/>
    </source>
</evidence>